<keyword evidence="1" id="KW-1133">Transmembrane helix</keyword>
<feature type="transmembrane region" description="Helical" evidence="1">
    <location>
        <begin position="9"/>
        <end position="28"/>
    </location>
</feature>
<proteinExistence type="predicted"/>
<dbReference type="AlphaFoldDB" id="A0A0M0KZE2"/>
<dbReference type="OrthoDB" id="2618645at2"/>
<keyword evidence="1" id="KW-0472">Membrane</keyword>
<organism evidence="2 3">
    <name type="scientific">Priestia koreensis</name>
    <dbReference type="NCBI Taxonomy" id="284581"/>
    <lineage>
        <taxon>Bacteria</taxon>
        <taxon>Bacillati</taxon>
        <taxon>Bacillota</taxon>
        <taxon>Bacilli</taxon>
        <taxon>Bacillales</taxon>
        <taxon>Bacillaceae</taxon>
        <taxon>Priestia</taxon>
    </lineage>
</organism>
<evidence type="ECO:0000256" key="1">
    <source>
        <dbReference type="SAM" id="Phobius"/>
    </source>
</evidence>
<accession>A0A0M0KZE2</accession>
<name>A0A0M0KZE2_9BACI</name>
<dbReference type="PATRIC" id="fig|284581.3.peg.64"/>
<evidence type="ECO:0000313" key="2">
    <source>
        <dbReference type="EMBL" id="KOO44195.1"/>
    </source>
</evidence>
<evidence type="ECO:0000313" key="3">
    <source>
        <dbReference type="Proteomes" id="UP000037558"/>
    </source>
</evidence>
<dbReference type="RefSeq" id="WP_053402025.1">
    <property type="nucleotide sequence ID" value="NZ_LILC01000017.1"/>
</dbReference>
<reference evidence="3" key="1">
    <citation type="submission" date="2015-08" db="EMBL/GenBank/DDBJ databases">
        <title>Fjat-14210 dsm16467.</title>
        <authorList>
            <person name="Liu B."/>
            <person name="Wang J."/>
            <person name="Zhu Y."/>
            <person name="Liu G."/>
            <person name="Chen Q."/>
            <person name="Chen Z."/>
            <person name="Lan J."/>
            <person name="Che J."/>
            <person name="Ge C."/>
            <person name="Shi H."/>
            <person name="Pan Z."/>
            <person name="Liu X."/>
        </authorList>
    </citation>
    <scope>NUCLEOTIDE SEQUENCE [LARGE SCALE GENOMIC DNA]</scope>
    <source>
        <strain evidence="3">DSM 16467</strain>
    </source>
</reference>
<comment type="caution">
    <text evidence="2">The sequence shown here is derived from an EMBL/GenBank/DDBJ whole genome shotgun (WGS) entry which is preliminary data.</text>
</comment>
<keyword evidence="3" id="KW-1185">Reference proteome</keyword>
<dbReference type="EMBL" id="LILC01000017">
    <property type="protein sequence ID" value="KOO44195.1"/>
    <property type="molecule type" value="Genomic_DNA"/>
</dbReference>
<dbReference type="Proteomes" id="UP000037558">
    <property type="component" value="Unassembled WGS sequence"/>
</dbReference>
<sequence>MFKNQLKSFYFVLVSSLLLIIITLIIVYSTQPSQNNTVSIQGLSEVPPNGLYKIESPKSHFPESLTFLQAYHLSISLCRQYDSECLLSFMNSVDDKKVTGEDGKKNNWQGLFTMPLKKKHIVIAIENGILKNYEILDITDEYTIPESRLKVDSNVIVKKAINHWGLKPSPIDDLFSHGFHFRVLRDNKNIYFSVDGKSNGKTKEIFYDPTTGHYLGHTMSK</sequence>
<gene>
    <name evidence="2" type="ORF">AMD01_13870</name>
</gene>
<protein>
    <submittedName>
        <fullName evidence="2">Uncharacterized protein</fullName>
    </submittedName>
</protein>
<keyword evidence="1" id="KW-0812">Transmembrane</keyword>